<dbReference type="AlphaFoldDB" id="A0A2M7XEQ9"/>
<evidence type="ECO:0008006" key="3">
    <source>
        <dbReference type="Google" id="ProtNLM"/>
    </source>
</evidence>
<sequence length="286" mass="32728">MRFIGGRCETVSYTGGTKLNREQILEAMEKHVEVNRVLVERAGQDWEGALEYILWSSTSRLDAFIELARVDPKGSTVMWTETDGVGGVDHVLRVLRETEAHVVISGGDLGSEDTRDNWPAHMMYQHLLSQEPCLSMNRVTIDAKSGHTGWQARILSRLLSAYGTKNFCVVGPLYHMYRLISTLVEGVDRWSDDEQKNMFWFPAPFGDWETRHRCKMPHPDTGLSQKGFTYGELAFVPGESMPRFRFEDKSAENTSEFWKWLEGMSRTDLMCSHARVERCLALRTIL</sequence>
<protein>
    <recommendedName>
        <fullName evidence="3">DUF218 domain-containing protein</fullName>
    </recommendedName>
</protein>
<comment type="caution">
    <text evidence="1">The sequence shown here is derived from an EMBL/GenBank/DDBJ whole genome shotgun (WGS) entry which is preliminary data.</text>
</comment>
<accession>A0A2M7XEQ9</accession>
<dbReference type="Proteomes" id="UP000229749">
    <property type="component" value="Unassembled WGS sequence"/>
</dbReference>
<proteinExistence type="predicted"/>
<gene>
    <name evidence="1" type="ORF">CO172_03795</name>
</gene>
<evidence type="ECO:0000313" key="1">
    <source>
        <dbReference type="EMBL" id="PJA46363.1"/>
    </source>
</evidence>
<dbReference type="EMBL" id="PFWS01000061">
    <property type="protein sequence ID" value="PJA46363.1"/>
    <property type="molecule type" value="Genomic_DNA"/>
</dbReference>
<evidence type="ECO:0000313" key="2">
    <source>
        <dbReference type="Proteomes" id="UP000229749"/>
    </source>
</evidence>
<organism evidence="1 2">
    <name type="scientific">Candidatus Uhrbacteria bacterium CG_4_9_14_3_um_filter_36_7</name>
    <dbReference type="NCBI Taxonomy" id="1975033"/>
    <lineage>
        <taxon>Bacteria</taxon>
        <taxon>Candidatus Uhriibacteriota</taxon>
    </lineage>
</organism>
<reference evidence="2" key="1">
    <citation type="submission" date="2017-09" db="EMBL/GenBank/DDBJ databases">
        <title>Depth-based differentiation of microbial function through sediment-hosted aquifers and enrichment of novel symbionts in the deep terrestrial subsurface.</title>
        <authorList>
            <person name="Probst A.J."/>
            <person name="Ladd B."/>
            <person name="Jarett J.K."/>
            <person name="Geller-Mcgrath D.E."/>
            <person name="Sieber C.M.K."/>
            <person name="Emerson J.B."/>
            <person name="Anantharaman K."/>
            <person name="Thomas B.C."/>
            <person name="Malmstrom R."/>
            <person name="Stieglmeier M."/>
            <person name="Klingl A."/>
            <person name="Woyke T."/>
            <person name="Ryan C.M."/>
            <person name="Banfield J.F."/>
        </authorList>
    </citation>
    <scope>NUCLEOTIDE SEQUENCE [LARGE SCALE GENOMIC DNA]</scope>
</reference>
<name>A0A2M7XEQ9_9BACT</name>